<dbReference type="OrthoDB" id="4309685at2"/>
<dbReference type="EMBL" id="FOAZ01000007">
    <property type="protein sequence ID" value="SEL25485.1"/>
    <property type="molecule type" value="Genomic_DNA"/>
</dbReference>
<gene>
    <name evidence="1" type="ORF">SAMN05414137_10719</name>
</gene>
<evidence type="ECO:0000313" key="1">
    <source>
        <dbReference type="EMBL" id="SEL25485.1"/>
    </source>
</evidence>
<evidence type="ECO:0000313" key="2">
    <source>
        <dbReference type="Proteomes" id="UP000183015"/>
    </source>
</evidence>
<dbReference type="AlphaFoldDB" id="A0A1H7NR27"/>
<dbReference type="eggNOG" id="ENOG5030MZ9">
    <property type="taxonomic scope" value="Bacteria"/>
</dbReference>
<sequence>MRVHADGVTPAPRALLISQFRLRPDFHVELDRPVFVGAGDRLSFEQGTLVVTGPTGRQRFRAARESHWICR</sequence>
<name>A0A1H7NR27_STRJI</name>
<organism evidence="1 2">
    <name type="scientific">Streptacidiphilus jiangxiensis</name>
    <dbReference type="NCBI Taxonomy" id="235985"/>
    <lineage>
        <taxon>Bacteria</taxon>
        <taxon>Bacillati</taxon>
        <taxon>Actinomycetota</taxon>
        <taxon>Actinomycetes</taxon>
        <taxon>Kitasatosporales</taxon>
        <taxon>Streptomycetaceae</taxon>
        <taxon>Streptacidiphilus</taxon>
    </lineage>
</organism>
<protein>
    <submittedName>
        <fullName evidence="1">Uncharacterized protein</fullName>
    </submittedName>
</protein>
<proteinExistence type="predicted"/>
<dbReference type="Proteomes" id="UP000183015">
    <property type="component" value="Unassembled WGS sequence"/>
</dbReference>
<reference evidence="2" key="1">
    <citation type="submission" date="2016-10" db="EMBL/GenBank/DDBJ databases">
        <authorList>
            <person name="Varghese N."/>
        </authorList>
    </citation>
    <scope>NUCLEOTIDE SEQUENCE [LARGE SCALE GENOMIC DNA]</scope>
    <source>
        <strain evidence="2">DSM 45096 / BCRC 16803 / CGMCC 4.1857 / CIP 109030 / JCM 12277 / KCTC 19219 / NBRC 100920 / 33214</strain>
    </source>
</reference>
<accession>A0A1H7NR27</accession>
<dbReference type="RefSeq" id="WP_042444916.1">
    <property type="nucleotide sequence ID" value="NZ_BBPN01000008.1"/>
</dbReference>
<keyword evidence="2" id="KW-1185">Reference proteome</keyword>